<protein>
    <recommendedName>
        <fullName evidence="3">Peptidase S1 domain-containing protein</fullName>
    </recommendedName>
</protein>
<organism evidence="4 5">
    <name type="scientific">Cnephaeus nilssonii</name>
    <name type="common">Northern bat</name>
    <name type="synonym">Eptesicus nilssonii</name>
    <dbReference type="NCBI Taxonomy" id="3371016"/>
    <lineage>
        <taxon>Eukaryota</taxon>
        <taxon>Metazoa</taxon>
        <taxon>Chordata</taxon>
        <taxon>Craniata</taxon>
        <taxon>Vertebrata</taxon>
        <taxon>Euteleostomi</taxon>
        <taxon>Mammalia</taxon>
        <taxon>Eutheria</taxon>
        <taxon>Laurasiatheria</taxon>
        <taxon>Chiroptera</taxon>
        <taxon>Yangochiroptera</taxon>
        <taxon>Vespertilionidae</taxon>
        <taxon>Cnephaeus</taxon>
    </lineage>
</organism>
<evidence type="ECO:0000256" key="2">
    <source>
        <dbReference type="SAM" id="SignalP"/>
    </source>
</evidence>
<dbReference type="InterPro" id="IPR043504">
    <property type="entry name" value="Peptidase_S1_PA_chymotrypsin"/>
</dbReference>
<keyword evidence="1" id="KW-1015">Disulfide bond</keyword>
<dbReference type="Gene3D" id="2.40.10.10">
    <property type="entry name" value="Trypsin-like serine proteases"/>
    <property type="match status" value="1"/>
</dbReference>
<dbReference type="PANTHER" id="PTHR24253:SF42">
    <property type="entry name" value="PROTEASE, SERINE 47"/>
    <property type="match status" value="1"/>
</dbReference>
<keyword evidence="2" id="KW-0732">Signal</keyword>
<comment type="caution">
    <text evidence="4">The sequence shown here is derived from an EMBL/GenBank/DDBJ whole genome shotgun (WGS) entry which is preliminary data.</text>
</comment>
<evidence type="ECO:0000313" key="5">
    <source>
        <dbReference type="Proteomes" id="UP001177744"/>
    </source>
</evidence>
<name>A0AA40HNR6_CNENI</name>
<keyword evidence="5" id="KW-1185">Reference proteome</keyword>
<dbReference type="Pfam" id="PF00089">
    <property type="entry name" value="Trypsin"/>
    <property type="match status" value="1"/>
</dbReference>
<dbReference type="PANTHER" id="PTHR24253">
    <property type="entry name" value="TRANSMEMBRANE PROTEASE SERINE"/>
    <property type="match status" value="1"/>
</dbReference>
<dbReference type="Proteomes" id="UP001177744">
    <property type="component" value="Unassembled WGS sequence"/>
</dbReference>
<sequence>MGKKKWTRGGRGPGWPVALLWLLLLLPLVAPGLRRSLAMATPASAPGETVESGAPTPTVQRLAPGVPGQGYISTVCGKPKVMGKIYGGQDVVAGQWPWQASLLYHNTHICGAVLIDSCWLVSTAHCFLNKSSAPKDYQVLLGSTQLYQHTQHAQKMSVNRIIMHPDFEKFHPFGNDIAMLQLHLPVNFTFYISPACLPTPGLQLPSHSSCWITGWGMLSEDSERVWEWLWDENGEGEREEGKRRGATTPPFHLQEGKVGLLENKLCNMLYGQRLGKSKTYSVHEEMLCAGDFLTGKAICQVSESISVLPFPELRPQFSQGCLCCLYSLCEAPGTSSFLPLHVFPGLHPSAVSPGWFLPLPIPHDTVCWKAF</sequence>
<proteinExistence type="predicted"/>
<feature type="signal peptide" evidence="2">
    <location>
        <begin position="1"/>
        <end position="31"/>
    </location>
</feature>
<dbReference type="InterPro" id="IPR009003">
    <property type="entry name" value="Peptidase_S1_PA"/>
</dbReference>
<evidence type="ECO:0000256" key="1">
    <source>
        <dbReference type="ARBA" id="ARBA00023157"/>
    </source>
</evidence>
<evidence type="ECO:0000259" key="3">
    <source>
        <dbReference type="PROSITE" id="PS50240"/>
    </source>
</evidence>
<accession>A0AA40HNR6</accession>
<dbReference type="PROSITE" id="PS50240">
    <property type="entry name" value="TRYPSIN_DOM"/>
    <property type="match status" value="1"/>
</dbReference>
<dbReference type="FunFam" id="2.40.10.10:FF:000007">
    <property type="entry name" value="Transmembrane serine protease 7"/>
    <property type="match status" value="1"/>
</dbReference>
<dbReference type="GO" id="GO:0006508">
    <property type="term" value="P:proteolysis"/>
    <property type="evidence" value="ECO:0007669"/>
    <property type="project" value="InterPro"/>
</dbReference>
<dbReference type="InterPro" id="IPR001254">
    <property type="entry name" value="Trypsin_dom"/>
</dbReference>
<dbReference type="EMBL" id="JAULJE010000015">
    <property type="protein sequence ID" value="KAK1334623.1"/>
    <property type="molecule type" value="Genomic_DNA"/>
</dbReference>
<dbReference type="SMART" id="SM00020">
    <property type="entry name" value="Tryp_SPc"/>
    <property type="match status" value="1"/>
</dbReference>
<dbReference type="CDD" id="cd00190">
    <property type="entry name" value="Tryp_SPc"/>
    <property type="match status" value="1"/>
</dbReference>
<dbReference type="SUPFAM" id="SSF50494">
    <property type="entry name" value="Trypsin-like serine proteases"/>
    <property type="match status" value="1"/>
</dbReference>
<dbReference type="GO" id="GO:0004252">
    <property type="term" value="F:serine-type endopeptidase activity"/>
    <property type="evidence" value="ECO:0007669"/>
    <property type="project" value="InterPro"/>
</dbReference>
<feature type="domain" description="Peptidase S1" evidence="3">
    <location>
        <begin position="85"/>
        <end position="368"/>
    </location>
</feature>
<feature type="chain" id="PRO_5041240453" description="Peptidase S1 domain-containing protein" evidence="2">
    <location>
        <begin position="32"/>
        <end position="371"/>
    </location>
</feature>
<gene>
    <name evidence="4" type="ORF">QTO34_005630</name>
</gene>
<reference evidence="4" key="1">
    <citation type="submission" date="2023-06" db="EMBL/GenBank/DDBJ databases">
        <title>Reference genome for the Northern bat (Eptesicus nilssonii), a most northern bat species.</title>
        <authorList>
            <person name="Laine V.N."/>
            <person name="Pulliainen A.T."/>
            <person name="Lilley T.M."/>
        </authorList>
    </citation>
    <scope>NUCLEOTIDE SEQUENCE</scope>
    <source>
        <strain evidence="4">BLF_Eptnil</strain>
        <tissue evidence="4">Kidney</tissue>
    </source>
</reference>
<evidence type="ECO:0000313" key="4">
    <source>
        <dbReference type="EMBL" id="KAK1334623.1"/>
    </source>
</evidence>
<dbReference type="AlphaFoldDB" id="A0AA40HNR6"/>